<evidence type="ECO:0000313" key="4">
    <source>
        <dbReference type="Proteomes" id="UP001501455"/>
    </source>
</evidence>
<dbReference type="Pfam" id="PF04107">
    <property type="entry name" value="GCS2"/>
    <property type="match status" value="1"/>
</dbReference>
<protein>
    <submittedName>
        <fullName evidence="3">Uncharacterized protein</fullName>
    </submittedName>
</protein>
<name>A0ABP6U4U5_9ACTN</name>
<evidence type="ECO:0000256" key="2">
    <source>
        <dbReference type="SAM" id="MobiDB-lite"/>
    </source>
</evidence>
<reference evidence="4" key="1">
    <citation type="journal article" date="2019" name="Int. J. Syst. Evol. Microbiol.">
        <title>The Global Catalogue of Microorganisms (GCM) 10K type strain sequencing project: providing services to taxonomists for standard genome sequencing and annotation.</title>
        <authorList>
            <consortium name="The Broad Institute Genomics Platform"/>
            <consortium name="The Broad Institute Genome Sequencing Center for Infectious Disease"/>
            <person name="Wu L."/>
            <person name="Ma J."/>
        </authorList>
    </citation>
    <scope>NUCLEOTIDE SEQUENCE [LARGE SCALE GENOMIC DNA]</scope>
    <source>
        <strain evidence="4">JCM 4816</strain>
    </source>
</reference>
<dbReference type="Proteomes" id="UP001501455">
    <property type="component" value="Unassembled WGS sequence"/>
</dbReference>
<comment type="catalytic activity">
    <reaction evidence="1">
        <text>L-cysteine + L-glutamate + ATP = gamma-L-glutamyl-L-cysteine + ADP + phosphate + H(+)</text>
        <dbReference type="Rhea" id="RHEA:13285"/>
        <dbReference type="ChEBI" id="CHEBI:15378"/>
        <dbReference type="ChEBI" id="CHEBI:29985"/>
        <dbReference type="ChEBI" id="CHEBI:30616"/>
        <dbReference type="ChEBI" id="CHEBI:35235"/>
        <dbReference type="ChEBI" id="CHEBI:43474"/>
        <dbReference type="ChEBI" id="CHEBI:58173"/>
        <dbReference type="ChEBI" id="CHEBI:456216"/>
        <dbReference type="EC" id="6.3.2.2"/>
    </reaction>
</comment>
<evidence type="ECO:0000256" key="1">
    <source>
        <dbReference type="ARBA" id="ARBA00048819"/>
    </source>
</evidence>
<gene>
    <name evidence="3" type="ORF">GCM10019016_088240</name>
</gene>
<dbReference type="SUPFAM" id="SSF55931">
    <property type="entry name" value="Glutamine synthetase/guanido kinase"/>
    <property type="match status" value="1"/>
</dbReference>
<dbReference type="EMBL" id="BAAAXF010000060">
    <property type="protein sequence ID" value="GAA3501717.1"/>
    <property type="molecule type" value="Genomic_DNA"/>
</dbReference>
<comment type="caution">
    <text evidence="3">The sequence shown here is derived from an EMBL/GenBank/DDBJ whole genome shotgun (WGS) entry which is preliminary data.</text>
</comment>
<dbReference type="PANTHER" id="PTHR36510">
    <property type="entry name" value="GLUTAMATE--CYSTEINE LIGASE 2-RELATED"/>
    <property type="match status" value="1"/>
</dbReference>
<dbReference type="InterPro" id="IPR014746">
    <property type="entry name" value="Gln_synth/guanido_kin_cat_dom"/>
</dbReference>
<proteinExistence type="predicted"/>
<feature type="region of interest" description="Disordered" evidence="2">
    <location>
        <begin position="97"/>
        <end position="117"/>
    </location>
</feature>
<dbReference type="InterPro" id="IPR050141">
    <property type="entry name" value="GCL_type2/YbdK_subfam"/>
</dbReference>
<accession>A0ABP6U4U5</accession>
<keyword evidence="4" id="KW-1185">Reference proteome</keyword>
<organism evidence="3 4">
    <name type="scientific">Streptomyces prasinosporus</name>
    <dbReference type="NCBI Taxonomy" id="68256"/>
    <lineage>
        <taxon>Bacteria</taxon>
        <taxon>Bacillati</taxon>
        <taxon>Actinomycetota</taxon>
        <taxon>Actinomycetes</taxon>
        <taxon>Kitasatosporales</taxon>
        <taxon>Streptomycetaceae</taxon>
        <taxon>Streptomyces</taxon>
        <taxon>Streptomyces albogriseolus group</taxon>
    </lineage>
</organism>
<sequence length="117" mass="12322">MDDAVMLTGIVRALVETAPGEAAAGVPVPDCAPELLQAAMRHAARHGPGDTLIDPGGRRRRADDVLGRLLRYVAPALDASGDTDEVTALVHRLLRHGTGADRQRAASPQGARARSWT</sequence>
<dbReference type="Gene3D" id="3.30.590.20">
    <property type="match status" value="1"/>
</dbReference>
<dbReference type="InterPro" id="IPR006336">
    <property type="entry name" value="GCS2"/>
</dbReference>
<evidence type="ECO:0000313" key="3">
    <source>
        <dbReference type="EMBL" id="GAA3501717.1"/>
    </source>
</evidence>
<dbReference type="RefSeq" id="WP_345582981.1">
    <property type="nucleotide sequence ID" value="NZ_BAAAXF010000060.1"/>
</dbReference>
<dbReference type="PANTHER" id="PTHR36510:SF1">
    <property type="entry name" value="GLUTAMATE--CYSTEINE LIGASE 2-RELATED"/>
    <property type="match status" value="1"/>
</dbReference>